<protein>
    <submittedName>
        <fullName evidence="1">Uncharacterized protein</fullName>
    </submittedName>
</protein>
<evidence type="ECO:0000313" key="1">
    <source>
        <dbReference type="EMBL" id="KKT70340.1"/>
    </source>
</evidence>
<proteinExistence type="predicted"/>
<reference evidence="1 2" key="1">
    <citation type="journal article" date="2015" name="Nature">
        <title>rRNA introns, odd ribosomes, and small enigmatic genomes across a large radiation of phyla.</title>
        <authorList>
            <person name="Brown C.T."/>
            <person name="Hug L.A."/>
            <person name="Thomas B.C."/>
            <person name="Sharon I."/>
            <person name="Castelle C.J."/>
            <person name="Singh A."/>
            <person name="Wilkins M.J."/>
            <person name="Williams K.H."/>
            <person name="Banfield J.F."/>
        </authorList>
    </citation>
    <scope>NUCLEOTIDE SEQUENCE [LARGE SCALE GENOMIC DNA]</scope>
</reference>
<evidence type="ECO:0000313" key="2">
    <source>
        <dbReference type="Proteomes" id="UP000034154"/>
    </source>
</evidence>
<organism evidence="1 2">
    <name type="scientific">Candidatus Uhrbacteria bacterium GW2011_GWF2_44_350</name>
    <dbReference type="NCBI Taxonomy" id="1619000"/>
    <lineage>
        <taxon>Bacteria</taxon>
        <taxon>Candidatus Uhriibacteriota</taxon>
    </lineage>
</organism>
<comment type="caution">
    <text evidence="1">The sequence shown here is derived from an EMBL/GenBank/DDBJ whole genome shotgun (WGS) entry which is preliminary data.</text>
</comment>
<name>A0A0G1JG81_9BACT</name>
<accession>A0A0G1JG81</accession>
<gene>
    <name evidence="1" type="ORF">UW63_C0028G0002</name>
</gene>
<dbReference type="EMBL" id="LCJB01000028">
    <property type="protein sequence ID" value="KKT70340.1"/>
    <property type="molecule type" value="Genomic_DNA"/>
</dbReference>
<dbReference type="Proteomes" id="UP000034154">
    <property type="component" value="Unassembled WGS sequence"/>
</dbReference>
<sequence length="98" mass="10624">MGQETLRFRISPVLALGVSGSSFTRTPKGDSLATSIARLARALPPRHKSRSFPAFSMARVEVGWLDWRGWLTENNAFSPSLGAQGATNFGVLYTNPEG</sequence>
<dbReference type="AlphaFoldDB" id="A0A0G1JG81"/>